<dbReference type="GO" id="GO:0008131">
    <property type="term" value="F:primary methylamine oxidase activity"/>
    <property type="evidence" value="ECO:0007669"/>
    <property type="project" value="InterPro"/>
</dbReference>
<dbReference type="GO" id="GO:0005886">
    <property type="term" value="C:plasma membrane"/>
    <property type="evidence" value="ECO:0007669"/>
    <property type="project" value="TreeGrafter"/>
</dbReference>
<keyword evidence="1" id="KW-0479">Metal-binding</keyword>
<protein>
    <recommendedName>
        <fullName evidence="1">Amine oxidase</fullName>
        <ecNumber evidence="1">1.4.3.-</ecNumber>
    </recommendedName>
</protein>
<comment type="cofactor">
    <cofactor evidence="1">
        <name>Cu cation</name>
        <dbReference type="ChEBI" id="CHEBI:23378"/>
    </cofactor>
    <text evidence="1">Contains 1 topaquinone per subunit.</text>
</comment>
<dbReference type="PANTHER" id="PTHR10638">
    <property type="entry name" value="COPPER AMINE OXIDASE"/>
    <property type="match status" value="1"/>
</dbReference>
<dbReference type="Pfam" id="PF01179">
    <property type="entry name" value="Cu_amine_oxid"/>
    <property type="match status" value="1"/>
</dbReference>
<dbReference type="InterPro" id="IPR015798">
    <property type="entry name" value="Cu_amine_oxidase_C"/>
</dbReference>
<dbReference type="GO" id="GO:0048038">
    <property type="term" value="F:quinone binding"/>
    <property type="evidence" value="ECO:0007669"/>
    <property type="project" value="InterPro"/>
</dbReference>
<keyword evidence="1" id="KW-0560">Oxidoreductase</keyword>
<proteinExistence type="inferred from homology"/>
<dbReference type="Proteomes" id="UP000694569">
    <property type="component" value="Unplaced"/>
</dbReference>
<reference evidence="3" key="2">
    <citation type="submission" date="2025-09" db="UniProtKB">
        <authorList>
            <consortium name="Ensembl"/>
        </authorList>
    </citation>
    <scope>IDENTIFICATION</scope>
</reference>
<dbReference type="OrthoDB" id="5379943at2759"/>
<comment type="PTM">
    <text evidence="1">Topaquinone (TPQ) is generated by copper-dependent autoxidation of a specific tyrosyl residue.</text>
</comment>
<keyword evidence="1" id="KW-0801">TPQ</keyword>
<evidence type="ECO:0000313" key="3">
    <source>
        <dbReference type="Ensembl" id="ENSLLEP00000029639.1"/>
    </source>
</evidence>
<dbReference type="InterPro" id="IPR049947">
    <property type="entry name" value="Cu_Am_Ox_Cu-bd"/>
</dbReference>
<evidence type="ECO:0000313" key="4">
    <source>
        <dbReference type="Proteomes" id="UP000694569"/>
    </source>
</evidence>
<dbReference type="AlphaFoldDB" id="A0A8C5PY72"/>
<evidence type="ECO:0000256" key="1">
    <source>
        <dbReference type="RuleBase" id="RU000672"/>
    </source>
</evidence>
<dbReference type="PANTHER" id="PTHR10638:SF4">
    <property type="entry name" value="RETINA-SPECIFIC COPPER AMINE OXIDASE"/>
    <property type="match status" value="1"/>
</dbReference>
<accession>A0A8C5PY72</accession>
<dbReference type="InterPro" id="IPR036460">
    <property type="entry name" value="Cu_amine_oxidase_C_sf"/>
</dbReference>
<dbReference type="PROSITE" id="PS01165">
    <property type="entry name" value="COPPER_AMINE_OXID_2"/>
    <property type="match status" value="1"/>
</dbReference>
<dbReference type="GO" id="GO:0009308">
    <property type="term" value="P:amine metabolic process"/>
    <property type="evidence" value="ECO:0007669"/>
    <property type="project" value="UniProtKB-UniRule"/>
</dbReference>
<organism evidence="3 4">
    <name type="scientific">Leptobrachium leishanense</name>
    <name type="common">Leishan spiny toad</name>
    <dbReference type="NCBI Taxonomy" id="445787"/>
    <lineage>
        <taxon>Eukaryota</taxon>
        <taxon>Metazoa</taxon>
        <taxon>Chordata</taxon>
        <taxon>Craniata</taxon>
        <taxon>Vertebrata</taxon>
        <taxon>Euteleostomi</taxon>
        <taxon>Amphibia</taxon>
        <taxon>Batrachia</taxon>
        <taxon>Anura</taxon>
        <taxon>Pelobatoidea</taxon>
        <taxon>Megophryidae</taxon>
        <taxon>Leptobrachium</taxon>
    </lineage>
</organism>
<keyword evidence="4" id="KW-1185">Reference proteome</keyword>
<dbReference type="GO" id="GO:0005507">
    <property type="term" value="F:copper ion binding"/>
    <property type="evidence" value="ECO:0007669"/>
    <property type="project" value="InterPro"/>
</dbReference>
<evidence type="ECO:0000259" key="2">
    <source>
        <dbReference type="Pfam" id="PF01179"/>
    </source>
</evidence>
<comment type="similarity">
    <text evidence="1">Belongs to the copper/topaquinone oxidase family.</text>
</comment>
<dbReference type="SUPFAM" id="SSF49998">
    <property type="entry name" value="Amine oxidase catalytic domain"/>
    <property type="match status" value="1"/>
</dbReference>
<reference evidence="3" key="1">
    <citation type="submission" date="2025-08" db="UniProtKB">
        <authorList>
            <consortium name="Ensembl"/>
        </authorList>
    </citation>
    <scope>IDENTIFICATION</scope>
</reference>
<keyword evidence="1" id="KW-0186">Copper</keyword>
<dbReference type="InterPro" id="IPR000269">
    <property type="entry name" value="Cu_amine_oxidase"/>
</dbReference>
<feature type="domain" description="Copper amine oxidase catalytic" evidence="2">
    <location>
        <begin position="13"/>
        <end position="173"/>
    </location>
</feature>
<dbReference type="Ensembl" id="ENSLLET00000030780.1">
    <property type="protein sequence ID" value="ENSLLEP00000029639.1"/>
    <property type="gene ID" value="ENSLLEG00000018688.1"/>
</dbReference>
<dbReference type="EC" id="1.4.3.-" evidence="1"/>
<sequence length="223" mass="25723">MEFESIKVPWNPEWQIERTKLIRKVLEQENQAAFQLHSSMPRYVQFASKKKNKWGHERSYRLQMVSFAGDYLPEKSAAHNSMNWASYKLAITKHKDQEHESSSIYHQNDPWNPTVKFSNFINDEDIKDTDLVAWITAGFLHIPHAEDIPNTVTAGNGVGFYLRPYNYFNEDPSVHSADAVYFEPHDNYNLCSSNPLACLSDTTCYPQIPSFSFSGFDNIFAAI</sequence>
<dbReference type="Gene3D" id="2.70.98.20">
    <property type="entry name" value="Copper amine oxidase, catalytic domain"/>
    <property type="match status" value="1"/>
</dbReference>
<name>A0A8C5PY72_9ANUR</name>
<dbReference type="GeneTree" id="ENSGT00950000183207"/>